<dbReference type="RefSeq" id="WP_213216623.1">
    <property type="nucleotide sequence ID" value="NZ_QTKU01000003.1"/>
</dbReference>
<evidence type="ECO:0000313" key="3">
    <source>
        <dbReference type="EMBL" id="MBS8261187.1"/>
    </source>
</evidence>
<gene>
    <name evidence="3" type="ORF">DYI23_13265</name>
</gene>
<organism evidence="3 4">
    <name type="scientific">Roseibium polysiphoniae</name>
    <dbReference type="NCBI Taxonomy" id="2571221"/>
    <lineage>
        <taxon>Bacteria</taxon>
        <taxon>Pseudomonadati</taxon>
        <taxon>Pseudomonadota</taxon>
        <taxon>Alphaproteobacteria</taxon>
        <taxon>Hyphomicrobiales</taxon>
        <taxon>Stappiaceae</taxon>
        <taxon>Roseibium</taxon>
    </lineage>
</organism>
<feature type="region of interest" description="Disordered" evidence="1">
    <location>
        <begin position="77"/>
        <end position="110"/>
    </location>
</feature>
<reference evidence="3" key="2">
    <citation type="journal article" date="2021" name="Microorganisms">
        <title>Bacterial Dimethylsulfoniopropionate Biosynthesis in the East China Sea.</title>
        <authorList>
            <person name="Liu J."/>
            <person name="Zhang Y."/>
            <person name="Liu J."/>
            <person name="Zhong H."/>
            <person name="Williams B.T."/>
            <person name="Zheng Y."/>
            <person name="Curson A.R.J."/>
            <person name="Sun C."/>
            <person name="Sun H."/>
            <person name="Song D."/>
            <person name="Wagner Mackenzie B."/>
            <person name="Bermejo Martinez A."/>
            <person name="Todd J.D."/>
            <person name="Zhang X.H."/>
        </authorList>
    </citation>
    <scope>NUCLEOTIDE SEQUENCE</scope>
    <source>
        <strain evidence="3">AESS21</strain>
    </source>
</reference>
<dbReference type="Proteomes" id="UP000705379">
    <property type="component" value="Unassembled WGS sequence"/>
</dbReference>
<dbReference type="InterPro" id="IPR039418">
    <property type="entry name" value="LexA-like"/>
</dbReference>
<evidence type="ECO:0000313" key="4">
    <source>
        <dbReference type="Proteomes" id="UP000705379"/>
    </source>
</evidence>
<dbReference type="SUPFAM" id="SSF51306">
    <property type="entry name" value="LexA/Signal peptidase"/>
    <property type="match status" value="1"/>
</dbReference>
<accession>A0A944GTE7</accession>
<dbReference type="Pfam" id="PF00717">
    <property type="entry name" value="Peptidase_S24"/>
    <property type="match status" value="1"/>
</dbReference>
<reference evidence="3" key="1">
    <citation type="submission" date="2018-08" db="EMBL/GenBank/DDBJ databases">
        <authorList>
            <person name="Jin W."/>
            <person name="Wang H."/>
            <person name="Yang Y."/>
            <person name="Li M."/>
            <person name="Liu J."/>
        </authorList>
    </citation>
    <scope>NUCLEOTIDE SEQUENCE</scope>
    <source>
        <strain evidence="3">AESS21</strain>
    </source>
</reference>
<dbReference type="EMBL" id="QTKU01000003">
    <property type="protein sequence ID" value="MBS8261187.1"/>
    <property type="molecule type" value="Genomic_DNA"/>
</dbReference>
<dbReference type="CDD" id="cd06529">
    <property type="entry name" value="S24_LexA-like"/>
    <property type="match status" value="1"/>
</dbReference>
<sequence>MLSHAQVWAAIDGLARRNGLSPSGLAKRAGLDPTTFNPSKRFAGDGRARWPSTESLAKILEATGEPLKLFVAEIQAPKTPESEGEPGRQLPLTGLTEASGEGSFDAQGAPQGKSWAQMAFPDPKAKGLFALEVSGDAMLPLYRDGDIIIVAPEMALRKGDRVVVKQRRQTLSVLMLQQRTETAMEFRPLDQSLPPIRMEHGDIDWVGRIIWASQ</sequence>
<dbReference type="InterPro" id="IPR036286">
    <property type="entry name" value="LexA/Signal_pep-like_sf"/>
</dbReference>
<proteinExistence type="predicted"/>
<feature type="domain" description="Peptidase S24/S26A/S26B/S26C" evidence="2">
    <location>
        <begin position="100"/>
        <end position="210"/>
    </location>
</feature>
<feature type="region of interest" description="Disordered" evidence="1">
    <location>
        <begin position="25"/>
        <end position="48"/>
    </location>
</feature>
<comment type="caution">
    <text evidence="3">The sequence shown here is derived from an EMBL/GenBank/DDBJ whole genome shotgun (WGS) entry which is preliminary data.</text>
</comment>
<evidence type="ECO:0000256" key="1">
    <source>
        <dbReference type="SAM" id="MobiDB-lite"/>
    </source>
</evidence>
<dbReference type="InterPro" id="IPR015927">
    <property type="entry name" value="Peptidase_S24_S26A/B/C"/>
</dbReference>
<dbReference type="AlphaFoldDB" id="A0A944GTE7"/>
<dbReference type="Gene3D" id="2.10.109.10">
    <property type="entry name" value="Umud Fragment, subunit A"/>
    <property type="match status" value="1"/>
</dbReference>
<protein>
    <submittedName>
        <fullName evidence="3">Helix-turn-helix transcriptional regulator</fullName>
    </submittedName>
</protein>
<name>A0A944GTE7_9HYPH</name>
<evidence type="ECO:0000259" key="2">
    <source>
        <dbReference type="Pfam" id="PF00717"/>
    </source>
</evidence>